<gene>
    <name evidence="1" type="ORF">FRZ40_38120</name>
</gene>
<dbReference type="NCBIfam" id="TIGR01643">
    <property type="entry name" value="YD_repeat_2x"/>
    <property type="match status" value="1"/>
</dbReference>
<comment type="caution">
    <text evidence="1">The sequence shown here is derived from an EMBL/GenBank/DDBJ whole genome shotgun (WGS) entry which is preliminary data.</text>
</comment>
<accession>A0A5C6V6N2</accession>
<organism evidence="1 2">
    <name type="scientific">Paraburkholderia azotifigens</name>
    <dbReference type="NCBI Taxonomy" id="2057004"/>
    <lineage>
        <taxon>Bacteria</taxon>
        <taxon>Pseudomonadati</taxon>
        <taxon>Pseudomonadota</taxon>
        <taxon>Betaproteobacteria</taxon>
        <taxon>Burkholderiales</taxon>
        <taxon>Burkholderiaceae</taxon>
        <taxon>Paraburkholderia</taxon>
    </lineage>
</organism>
<dbReference type="EMBL" id="VOQS01000005">
    <property type="protein sequence ID" value="TXC80126.1"/>
    <property type="molecule type" value="Genomic_DNA"/>
</dbReference>
<sequence>MCPPKLRARRGRNGTTLQWDAEGHLLSTLTNQHRATYRYDALGRRTAKRVEQISMPGLLPGPQARETRFVWRHTYLRV</sequence>
<dbReference type="Gene3D" id="2.180.10.10">
    <property type="entry name" value="RHS repeat-associated core"/>
    <property type="match status" value="1"/>
</dbReference>
<dbReference type="InterPro" id="IPR031325">
    <property type="entry name" value="RHS_repeat"/>
</dbReference>
<reference evidence="1 2" key="1">
    <citation type="journal article" date="2018" name="Int. J. Syst. Evol. Microbiol.">
        <title>Paraburkholderia azotifigens sp. nov., a nitrogen-fixing bacterium isolated from paddy soil.</title>
        <authorList>
            <person name="Choi G.M."/>
            <person name="Im W.T."/>
        </authorList>
    </citation>
    <scope>NUCLEOTIDE SEQUENCE [LARGE SCALE GENOMIC DNA]</scope>
    <source>
        <strain evidence="1 2">NF 2-5-3</strain>
    </source>
</reference>
<evidence type="ECO:0000313" key="2">
    <source>
        <dbReference type="Proteomes" id="UP000321776"/>
    </source>
</evidence>
<evidence type="ECO:0000313" key="1">
    <source>
        <dbReference type="EMBL" id="TXC80126.1"/>
    </source>
</evidence>
<dbReference type="Proteomes" id="UP000321776">
    <property type="component" value="Unassembled WGS sequence"/>
</dbReference>
<dbReference type="AlphaFoldDB" id="A0A5C6V6N2"/>
<protein>
    <submittedName>
        <fullName evidence="1">RHS repeat protein</fullName>
    </submittedName>
</protein>
<name>A0A5C6V6N2_9BURK</name>
<dbReference type="InterPro" id="IPR006530">
    <property type="entry name" value="YD"/>
</dbReference>
<proteinExistence type="predicted"/>
<dbReference type="Pfam" id="PF05593">
    <property type="entry name" value="RHS_repeat"/>
    <property type="match status" value="1"/>
</dbReference>